<dbReference type="GO" id="GO:0017040">
    <property type="term" value="F:N-acylsphingosine amidohydrolase activity"/>
    <property type="evidence" value="ECO:0007669"/>
    <property type="project" value="UniProtKB-EC"/>
</dbReference>
<dbReference type="PROSITE" id="PS00786">
    <property type="entry name" value="5_NUCLEOTIDASE_2"/>
    <property type="match status" value="1"/>
</dbReference>
<dbReference type="InterPro" id="IPR008334">
    <property type="entry name" value="5'-Nucleotdase_C"/>
</dbReference>
<evidence type="ECO:0000259" key="11">
    <source>
        <dbReference type="Pfam" id="PF04734"/>
    </source>
</evidence>
<feature type="chain" id="PRO_5040401323" description="ceramidase" evidence="8">
    <location>
        <begin position="24"/>
        <end position="1242"/>
    </location>
</feature>
<organism evidence="13 14">
    <name type="scientific">Funneliformis caledonium</name>
    <dbReference type="NCBI Taxonomy" id="1117310"/>
    <lineage>
        <taxon>Eukaryota</taxon>
        <taxon>Fungi</taxon>
        <taxon>Fungi incertae sedis</taxon>
        <taxon>Mucoromycota</taxon>
        <taxon>Glomeromycotina</taxon>
        <taxon>Glomeromycetes</taxon>
        <taxon>Glomerales</taxon>
        <taxon>Glomeraceae</taxon>
        <taxon>Funneliformis</taxon>
    </lineage>
</organism>
<dbReference type="SUPFAM" id="SSF56300">
    <property type="entry name" value="Metallo-dependent phosphatases"/>
    <property type="match status" value="1"/>
</dbReference>
<comment type="similarity">
    <text evidence="1">Belongs to the 5'-nucleotidase family.</text>
</comment>
<feature type="domain" description="Neutral/alkaline non-lysosomal ceramidase C-terminal" evidence="12">
    <location>
        <begin position="549"/>
        <end position="702"/>
    </location>
</feature>
<feature type="domain" description="Neutral/alkaline non-lysosomal ceramidase N-terminal" evidence="11">
    <location>
        <begin position="38"/>
        <end position="547"/>
    </location>
</feature>
<sequence length="1242" mass="138320">MLKMWVYALLLITAQLHRNTVFGAVSPMATDEYNASSKVGIGIADVTGTAAGVNMMGYAMPGQIAKGIHIRQRSRAFIIIDPSTNKRVVFVSVDINMGTTAVRTATLKKLNATFGNLYNEENVAISGTHTHAGPAGFLQYALYQITSFGYVKENTEAISTGIFNSIVKAHNSIQPASIYVSSGELLDVNVNRSPFSYENNPKEERSEYTYDVDKEMILLKFTNANGDVIGSLNWFPVHPVSMMNNNTLISGDNKGAASYFLEREYNGNGTLTGEETIVHAFSNSNLGDSSPNIFGPYCADTGNPCDYKTSTCNGKKDNCWGRGYGYLTGDDIYATKIIAELHVTKAKELISSATTLVNGSIDYKYTRIDMQNYKFTRNGTEVSLCKAALGYSMVAGTTDGPGGFNFIQGDNGTGNPFWNVVRRIIKEPAKETIECQRPKPIVLATGEMTSPYDFTPSIVDTQLLKIGNIIICVVPGEFTTMSGRRLKKTIKKVLVERGVIDDRGIVIVSGPSNTYTHYITTPEEYIVQRYEGASTIYGPNTLDAYLQIYQDLANSMADNITLPKGPATPDFTDKALNFILPIIVDIPPLFKKFGEIWKDVKANYTKGETVEVEFVGGHPKNVIQLEGSFLYVQRLEGEKWINVKNDGDWTTKFKWLGHSIVRIIWEIDNDTIAGTYRIFYQGYHKLLGGTIESESGTSSNFTEEFWNLTIIHTNDVHSRYDQINSAATDCTKEQFEAGKCYGGTARHKTLIDRLRNKSNNSLLLDGGDQFQGSMFFTYYGVSKSFKLIFKLPETLSISECNKFNGLLSNSISQNKKIKNLLGYNATAIGNHEFDKGPDFLAAHHSRLTMPIEYDLAVIGYITNTTGGISNAGPTLSFYDPIPTVQYYVNKLRANGIKRILTISHNGYGPDKELAAKTYGVAVHIGGHSHTLLANDTTLPDYDHALGPYPTVVRNALGEDTLIVQAFWSGKYIGHLDVTFDMKGRVVNYTGGPILVDQSIPQDPGVLELVKKWREPFDEYVKIVIGKAKDDFNQLNCQRGECTMGNLITDAMLESRNNSHAALMNAGGIRASLLKGNITRENVITVLPFENSLVEIEMTGQNITDMLESVVSRWENKLSRKKITSFIQVSGIRFKYDSSRMMYDRVLEVKIRNPKTRKFESINLSEPYKILTNDFISNTGDGILPYPIEYIPIGNVEVEVEHYIKSRCMIKPYLDGRIEDKSIKHEDIKPINIHEPIHFRYQL</sequence>
<dbReference type="GO" id="GO:0005576">
    <property type="term" value="C:extracellular region"/>
    <property type="evidence" value="ECO:0007669"/>
    <property type="project" value="TreeGrafter"/>
</dbReference>
<dbReference type="Gene3D" id="3.90.780.10">
    <property type="entry name" value="5'-Nucleotidase, C-terminal domain"/>
    <property type="match status" value="1"/>
</dbReference>
<dbReference type="GO" id="GO:0016020">
    <property type="term" value="C:membrane"/>
    <property type="evidence" value="ECO:0007669"/>
    <property type="project" value="GOC"/>
</dbReference>
<feature type="signal peptide" evidence="8">
    <location>
        <begin position="1"/>
        <end position="23"/>
    </location>
</feature>
<dbReference type="InterPro" id="IPR004843">
    <property type="entry name" value="Calcineurin-like_PHP"/>
</dbReference>
<keyword evidence="7" id="KW-0862">Zinc</keyword>
<dbReference type="EC" id="3.5.1.23" evidence="3"/>
<evidence type="ECO:0000256" key="1">
    <source>
        <dbReference type="ARBA" id="ARBA00006654"/>
    </source>
</evidence>
<keyword evidence="5" id="KW-0378">Hydrolase</keyword>
<feature type="domain" description="5'-Nucleotidase C-terminal" evidence="10">
    <location>
        <begin position="1023"/>
        <end position="1182"/>
    </location>
</feature>
<comment type="caution">
    <text evidence="13">The sequence shown here is derived from an EMBL/GenBank/DDBJ whole genome shotgun (WGS) entry which is preliminary data.</text>
</comment>
<name>A0A9N9DJH6_9GLOM</name>
<protein>
    <recommendedName>
        <fullName evidence="3">ceramidase</fullName>
        <ecNumber evidence="3">3.5.1.23</ecNumber>
    </recommendedName>
</protein>
<dbReference type="GO" id="GO:0046512">
    <property type="term" value="P:sphingosine biosynthetic process"/>
    <property type="evidence" value="ECO:0007669"/>
    <property type="project" value="TreeGrafter"/>
</dbReference>
<dbReference type="PRINTS" id="PR01607">
    <property type="entry name" value="APYRASEFAMLY"/>
</dbReference>
<accession>A0A9N9DJH6</accession>
<proteinExistence type="inferred from homology"/>
<dbReference type="GO" id="GO:0009166">
    <property type="term" value="P:nucleotide catabolic process"/>
    <property type="evidence" value="ECO:0007669"/>
    <property type="project" value="InterPro"/>
</dbReference>
<feature type="binding site" evidence="7">
    <location>
        <position position="477"/>
    </location>
    <ligand>
        <name>Zn(2+)</name>
        <dbReference type="ChEBI" id="CHEBI:29105"/>
    </ligand>
</feature>
<dbReference type="InterPro" id="IPR029052">
    <property type="entry name" value="Metallo-depent_PP-like"/>
</dbReference>
<dbReference type="Pfam" id="PF17048">
    <property type="entry name" value="Ceramidse_alk_C"/>
    <property type="match status" value="1"/>
</dbReference>
<feature type="binding site" evidence="7">
    <location>
        <position position="518"/>
    </location>
    <ligand>
        <name>Zn(2+)</name>
        <dbReference type="ChEBI" id="CHEBI:29105"/>
    </ligand>
</feature>
<dbReference type="InterPro" id="IPR006179">
    <property type="entry name" value="5_nucleotidase/apyrase"/>
</dbReference>
<dbReference type="InterPro" id="IPR006823">
    <property type="entry name" value="Ceramidase_alk"/>
</dbReference>
<dbReference type="InterPro" id="IPR038445">
    <property type="entry name" value="NCDase_C_sf"/>
</dbReference>
<dbReference type="GO" id="GO:0046872">
    <property type="term" value="F:metal ion binding"/>
    <property type="evidence" value="ECO:0007669"/>
    <property type="project" value="UniProtKB-KW"/>
</dbReference>
<dbReference type="EMBL" id="CAJVPQ010003812">
    <property type="protein sequence ID" value="CAG8638045.1"/>
    <property type="molecule type" value="Genomic_DNA"/>
</dbReference>
<dbReference type="AlphaFoldDB" id="A0A9N9DJH6"/>
<feature type="active site" description="Nucleophile" evidence="6">
    <location>
        <position position="290"/>
    </location>
</feature>
<dbReference type="Pfam" id="PF02872">
    <property type="entry name" value="5_nucleotid_C"/>
    <property type="match status" value="1"/>
</dbReference>
<dbReference type="GO" id="GO:0000166">
    <property type="term" value="F:nucleotide binding"/>
    <property type="evidence" value="ECO:0007669"/>
    <property type="project" value="InterPro"/>
</dbReference>
<evidence type="ECO:0000256" key="6">
    <source>
        <dbReference type="PIRSR" id="PIRSR606823-1"/>
    </source>
</evidence>
<evidence type="ECO:0000313" key="14">
    <source>
        <dbReference type="Proteomes" id="UP000789570"/>
    </source>
</evidence>
<evidence type="ECO:0000256" key="2">
    <source>
        <dbReference type="ARBA" id="ARBA00009835"/>
    </source>
</evidence>
<dbReference type="Pfam" id="PF00149">
    <property type="entry name" value="Metallophos"/>
    <property type="match status" value="1"/>
</dbReference>
<reference evidence="13" key="1">
    <citation type="submission" date="2021-06" db="EMBL/GenBank/DDBJ databases">
        <authorList>
            <person name="Kallberg Y."/>
            <person name="Tangrot J."/>
            <person name="Rosling A."/>
        </authorList>
    </citation>
    <scope>NUCLEOTIDE SEQUENCE</scope>
    <source>
        <strain evidence="13">UK204</strain>
    </source>
</reference>
<keyword evidence="7" id="KW-0479">Metal-binding</keyword>
<dbReference type="Gene3D" id="3.60.21.10">
    <property type="match status" value="2"/>
</dbReference>
<comment type="cofactor">
    <cofactor evidence="7">
        <name>Zn(2+)</name>
        <dbReference type="ChEBI" id="CHEBI:29105"/>
    </cofactor>
    <text evidence="7">Binds 1 zinc ion per subunit.</text>
</comment>
<dbReference type="InterPro" id="IPR006146">
    <property type="entry name" value="5'-Nucleotdase_CS"/>
</dbReference>
<dbReference type="PANTHER" id="PTHR12670:SF1">
    <property type="entry name" value="NEUTRAL CERAMIDASE"/>
    <property type="match status" value="1"/>
</dbReference>
<evidence type="ECO:0000313" key="13">
    <source>
        <dbReference type="EMBL" id="CAG8638045.1"/>
    </source>
</evidence>
<dbReference type="OrthoDB" id="191371at2759"/>
<keyword evidence="14" id="KW-1185">Reference proteome</keyword>
<evidence type="ECO:0000256" key="7">
    <source>
        <dbReference type="PIRSR" id="PIRSR606823-2"/>
    </source>
</evidence>
<evidence type="ECO:0000256" key="4">
    <source>
        <dbReference type="ARBA" id="ARBA00022729"/>
    </source>
</evidence>
<dbReference type="InterPro" id="IPR036907">
    <property type="entry name" value="5'-Nucleotdase_C_sf"/>
</dbReference>
<dbReference type="Pfam" id="PF04734">
    <property type="entry name" value="Ceramidase_alk"/>
    <property type="match status" value="1"/>
</dbReference>
<dbReference type="GO" id="GO:0016788">
    <property type="term" value="F:hydrolase activity, acting on ester bonds"/>
    <property type="evidence" value="ECO:0007669"/>
    <property type="project" value="InterPro"/>
</dbReference>
<dbReference type="GO" id="GO:0042759">
    <property type="term" value="P:long-chain fatty acid biosynthetic process"/>
    <property type="evidence" value="ECO:0007669"/>
    <property type="project" value="TreeGrafter"/>
</dbReference>
<dbReference type="InterPro" id="IPR031329">
    <property type="entry name" value="NEUT/ALK_ceramidase_N"/>
</dbReference>
<gene>
    <name evidence="13" type="ORF">FCALED_LOCUS10418</name>
</gene>
<keyword evidence="4 8" id="KW-0732">Signal</keyword>
<feature type="binding site" evidence="7">
    <location>
        <position position="129"/>
    </location>
    <ligand>
        <name>Zn(2+)</name>
        <dbReference type="ChEBI" id="CHEBI:29105"/>
    </ligand>
</feature>
<evidence type="ECO:0000259" key="12">
    <source>
        <dbReference type="Pfam" id="PF17048"/>
    </source>
</evidence>
<feature type="domain" description="Calcineurin-like phosphoesterase" evidence="9">
    <location>
        <begin position="709"/>
        <end position="930"/>
    </location>
</feature>
<dbReference type="Gene3D" id="2.60.40.2300">
    <property type="entry name" value="Neutral/alkaline non-lysosomal ceramidase, C-terminal domain"/>
    <property type="match status" value="1"/>
</dbReference>
<evidence type="ECO:0000256" key="8">
    <source>
        <dbReference type="SAM" id="SignalP"/>
    </source>
</evidence>
<evidence type="ECO:0000259" key="9">
    <source>
        <dbReference type="Pfam" id="PF00149"/>
    </source>
</evidence>
<evidence type="ECO:0000259" key="10">
    <source>
        <dbReference type="Pfam" id="PF02872"/>
    </source>
</evidence>
<dbReference type="PANTHER" id="PTHR12670">
    <property type="entry name" value="CERAMIDASE"/>
    <property type="match status" value="1"/>
</dbReference>
<comment type="similarity">
    <text evidence="2">Belongs to the neutral ceramidase family.</text>
</comment>
<dbReference type="Proteomes" id="UP000789570">
    <property type="component" value="Unassembled WGS sequence"/>
</dbReference>
<dbReference type="SUPFAM" id="SSF55816">
    <property type="entry name" value="5'-nucleotidase (syn. UDP-sugar hydrolase), C-terminal domain"/>
    <property type="match status" value="1"/>
</dbReference>
<evidence type="ECO:0000256" key="3">
    <source>
        <dbReference type="ARBA" id="ARBA00011891"/>
    </source>
</evidence>
<dbReference type="GO" id="GO:0046514">
    <property type="term" value="P:ceramide catabolic process"/>
    <property type="evidence" value="ECO:0007669"/>
    <property type="project" value="InterPro"/>
</dbReference>
<dbReference type="InterPro" id="IPR031331">
    <property type="entry name" value="NEUT/ALK_ceramidase_C"/>
</dbReference>
<evidence type="ECO:0000256" key="5">
    <source>
        <dbReference type="ARBA" id="ARBA00022801"/>
    </source>
</evidence>
<feature type="binding site" evidence="7">
    <location>
        <position position="238"/>
    </location>
    <ligand>
        <name>Zn(2+)</name>
        <dbReference type="ChEBI" id="CHEBI:29105"/>
    </ligand>
</feature>